<accession>A0A0A9ZC18</accession>
<comment type="cofactor">
    <cofactor evidence="1">
        <name>K(+)</name>
        <dbReference type="ChEBI" id="CHEBI:29103"/>
    </cofactor>
</comment>
<dbReference type="Pfam" id="PF00224">
    <property type="entry name" value="PK"/>
    <property type="match status" value="1"/>
</dbReference>
<evidence type="ECO:0000313" key="16">
    <source>
        <dbReference type="EMBL" id="JAG41974.1"/>
    </source>
</evidence>
<gene>
    <name evidence="16" type="primary">PyK_13</name>
    <name evidence="16" type="ORF">CM83_36795</name>
</gene>
<dbReference type="PRINTS" id="PR01050">
    <property type="entry name" value="PYRUVTKNASE"/>
</dbReference>
<keyword evidence="11 13" id="KW-0324">Glycolysis</keyword>
<evidence type="ECO:0000256" key="7">
    <source>
        <dbReference type="ARBA" id="ARBA00022741"/>
    </source>
</evidence>
<dbReference type="Gene3D" id="2.40.33.10">
    <property type="entry name" value="PK beta-barrel domain-like"/>
    <property type="match status" value="1"/>
</dbReference>
<comment type="pathway">
    <text evidence="2 13">Carbohydrate degradation; glycolysis; pyruvate from D-glyceraldehyde 3-phosphate: step 5/5.</text>
</comment>
<evidence type="ECO:0000259" key="15">
    <source>
        <dbReference type="Pfam" id="PF02887"/>
    </source>
</evidence>
<dbReference type="Gene3D" id="3.40.1380.20">
    <property type="entry name" value="Pyruvate kinase, C-terminal domain"/>
    <property type="match status" value="1"/>
</dbReference>
<dbReference type="SUPFAM" id="SSF51621">
    <property type="entry name" value="Phosphoenolpyruvate/pyruvate domain"/>
    <property type="match status" value="1"/>
</dbReference>
<keyword evidence="7" id="KW-0547">Nucleotide-binding</keyword>
<reference evidence="17" key="3">
    <citation type="submission" date="2014-09" db="EMBL/GenBank/DDBJ databases">
        <authorList>
            <person name="Magalhaes I.L.F."/>
            <person name="Oliveira U."/>
            <person name="Santos F.R."/>
            <person name="Vidigal T.H.D.A."/>
            <person name="Brescovit A.D."/>
            <person name="Santos A.J."/>
        </authorList>
    </citation>
    <scope>NUCLEOTIDE SEQUENCE</scope>
</reference>
<organism evidence="16">
    <name type="scientific">Lygus hesperus</name>
    <name type="common">Western plant bug</name>
    <dbReference type="NCBI Taxonomy" id="30085"/>
    <lineage>
        <taxon>Eukaryota</taxon>
        <taxon>Metazoa</taxon>
        <taxon>Ecdysozoa</taxon>
        <taxon>Arthropoda</taxon>
        <taxon>Hexapoda</taxon>
        <taxon>Insecta</taxon>
        <taxon>Pterygota</taxon>
        <taxon>Neoptera</taxon>
        <taxon>Paraneoptera</taxon>
        <taxon>Hemiptera</taxon>
        <taxon>Heteroptera</taxon>
        <taxon>Panheteroptera</taxon>
        <taxon>Cimicomorpha</taxon>
        <taxon>Miridae</taxon>
        <taxon>Mirini</taxon>
        <taxon>Lygus</taxon>
    </lineage>
</organism>
<dbReference type="EC" id="2.7.1.40" evidence="4 13"/>
<dbReference type="NCBIfam" id="TIGR01064">
    <property type="entry name" value="pyruv_kin"/>
    <property type="match status" value="1"/>
</dbReference>
<dbReference type="InterPro" id="IPR015806">
    <property type="entry name" value="Pyrv_Knase_insert_dom_sf"/>
</dbReference>
<dbReference type="GO" id="GO:0000287">
    <property type="term" value="F:magnesium ion binding"/>
    <property type="evidence" value="ECO:0007669"/>
    <property type="project" value="InterPro"/>
</dbReference>
<protein>
    <recommendedName>
        <fullName evidence="4 13">Pyruvate kinase</fullName>
        <ecNumber evidence="4 13">2.7.1.40</ecNumber>
    </recommendedName>
</protein>
<comment type="catalytic activity">
    <reaction evidence="13">
        <text>pyruvate + ATP = phosphoenolpyruvate + ADP + H(+)</text>
        <dbReference type="Rhea" id="RHEA:18157"/>
        <dbReference type="ChEBI" id="CHEBI:15361"/>
        <dbReference type="ChEBI" id="CHEBI:15378"/>
        <dbReference type="ChEBI" id="CHEBI:30616"/>
        <dbReference type="ChEBI" id="CHEBI:58702"/>
        <dbReference type="ChEBI" id="CHEBI:456216"/>
        <dbReference type="EC" id="2.7.1.40"/>
    </reaction>
</comment>
<dbReference type="InterPro" id="IPR015795">
    <property type="entry name" value="Pyrv_Knase_C"/>
</dbReference>
<dbReference type="Gene3D" id="3.20.20.60">
    <property type="entry name" value="Phosphoenolpyruvate-binding domains"/>
    <property type="match status" value="1"/>
</dbReference>
<evidence type="ECO:0000259" key="14">
    <source>
        <dbReference type="Pfam" id="PF00224"/>
    </source>
</evidence>
<dbReference type="InterPro" id="IPR001697">
    <property type="entry name" value="Pyr_Knase"/>
</dbReference>
<dbReference type="SUPFAM" id="SSF50800">
    <property type="entry name" value="PK beta-barrel domain-like"/>
    <property type="match status" value="1"/>
</dbReference>
<evidence type="ECO:0000256" key="3">
    <source>
        <dbReference type="ARBA" id="ARBA00008663"/>
    </source>
</evidence>
<keyword evidence="10 13" id="KW-0460">Magnesium</keyword>
<feature type="domain" description="Pyruvate kinase C-terminal" evidence="15">
    <location>
        <begin position="429"/>
        <end position="547"/>
    </location>
</feature>
<evidence type="ECO:0000256" key="2">
    <source>
        <dbReference type="ARBA" id="ARBA00004997"/>
    </source>
</evidence>
<dbReference type="InterPro" id="IPR040442">
    <property type="entry name" value="Pyrv_kinase-like_dom_sf"/>
</dbReference>
<dbReference type="GO" id="GO:0030955">
    <property type="term" value="F:potassium ion binding"/>
    <property type="evidence" value="ECO:0007669"/>
    <property type="project" value="InterPro"/>
</dbReference>
<dbReference type="UniPathway" id="UPA00109">
    <property type="reaction ID" value="UER00188"/>
</dbReference>
<evidence type="ECO:0000256" key="11">
    <source>
        <dbReference type="ARBA" id="ARBA00023152"/>
    </source>
</evidence>
<feature type="domain" description="Pyruvate kinase barrel" evidence="14">
    <location>
        <begin position="65"/>
        <end position="394"/>
    </location>
</feature>
<evidence type="ECO:0000256" key="8">
    <source>
        <dbReference type="ARBA" id="ARBA00022777"/>
    </source>
</evidence>
<dbReference type="GO" id="GO:0004743">
    <property type="term" value="F:pyruvate kinase activity"/>
    <property type="evidence" value="ECO:0007669"/>
    <property type="project" value="UniProtKB-EC"/>
</dbReference>
<dbReference type="SUPFAM" id="SSF52935">
    <property type="entry name" value="PK C-terminal domain-like"/>
    <property type="match status" value="1"/>
</dbReference>
<proteinExistence type="inferred from homology"/>
<evidence type="ECO:0000256" key="5">
    <source>
        <dbReference type="ARBA" id="ARBA00022679"/>
    </source>
</evidence>
<keyword evidence="9" id="KW-0067">ATP-binding</keyword>
<dbReference type="Pfam" id="PF02887">
    <property type="entry name" value="PK_C"/>
    <property type="match status" value="1"/>
</dbReference>
<keyword evidence="5 13" id="KW-0808">Transferase</keyword>
<reference evidence="16" key="2">
    <citation type="submission" date="2014-07" db="EMBL/GenBank/DDBJ databases">
        <authorList>
            <person name="Hull J."/>
        </authorList>
    </citation>
    <scope>NUCLEOTIDE SEQUENCE</scope>
</reference>
<evidence type="ECO:0000256" key="6">
    <source>
        <dbReference type="ARBA" id="ARBA00022723"/>
    </source>
</evidence>
<dbReference type="GO" id="GO:0005524">
    <property type="term" value="F:ATP binding"/>
    <property type="evidence" value="ECO:0007669"/>
    <property type="project" value="UniProtKB-KW"/>
</dbReference>
<evidence type="ECO:0000256" key="13">
    <source>
        <dbReference type="RuleBase" id="RU000504"/>
    </source>
</evidence>
<dbReference type="InterPro" id="IPR036918">
    <property type="entry name" value="Pyrv_Knase_C_sf"/>
</dbReference>
<evidence type="ECO:0000256" key="1">
    <source>
        <dbReference type="ARBA" id="ARBA00001958"/>
    </source>
</evidence>
<dbReference type="InterPro" id="IPR015793">
    <property type="entry name" value="Pyrv_Knase_brl"/>
</dbReference>
<dbReference type="InterPro" id="IPR015813">
    <property type="entry name" value="Pyrv/PenolPyrv_kinase-like_dom"/>
</dbReference>
<name>A0A0A9ZC18_LYGHE</name>
<dbReference type="EMBL" id="GBRD01003027">
    <property type="protein sequence ID" value="JAG62794.1"/>
    <property type="molecule type" value="Transcribed_RNA"/>
</dbReference>
<comment type="similarity">
    <text evidence="3 13">Belongs to the pyruvate kinase family.</text>
</comment>
<sequence>MGSPFNNVLMKCRDFNQNNLMVMPWQRPDPFKPLKMQDSACFKTHLLEHNANLDIESPKGPALLSKIMCTLGESCLDPQVFGRMMKNGMAIVRVDMSIGDQNNHLEQIRKAREAVMEYSAAVQRVAPVAIAAELKGPQILTGGLEPGIDKVVLQEGDTINLTTHPGFDVKGNKSCLYVDHKELPYVLKPKDKVLLDYGRITLSVRGCYDHEIVCEVVTGGALQGYADVTVIDVPLNIPYLTNKDKKDIEVLTAEQVDIIIVPHVEDRKCLEEVRKLIGVRNTGIQLMAKIDSKLGYKNFDAILESADGVIIDRGKISVEVSTEKVMQAQKTMVAKANKAGKPVFGACEYLNSMIVRNCPTFAEATDAINAIVEGIDGIVLKEETARGEYPALAVRTLATLAREAEGQIWQHEIWKSLNEAATPPIDPAHAVVISAIEAANKAHATAIILATTSGTSARYLAKYRPRCPVIAITRYGSVARKLHMFRAVWPLHYIVAPNPNWCLDVDLRLQFGINAGKLEGIIKPGDPLVLVSGWRQGAGFTNNIRVVYASDEEPWVLPYSPVVAP</sequence>
<dbReference type="AlphaFoldDB" id="A0A0A9ZC18"/>
<dbReference type="InterPro" id="IPR011037">
    <property type="entry name" value="Pyrv_Knase-like_insert_dom_sf"/>
</dbReference>
<keyword evidence="6" id="KW-0479">Metal-binding</keyword>
<evidence type="ECO:0000256" key="10">
    <source>
        <dbReference type="ARBA" id="ARBA00022842"/>
    </source>
</evidence>
<dbReference type="PANTHER" id="PTHR11817">
    <property type="entry name" value="PYRUVATE KINASE"/>
    <property type="match status" value="1"/>
</dbReference>
<evidence type="ECO:0000256" key="9">
    <source>
        <dbReference type="ARBA" id="ARBA00022840"/>
    </source>
</evidence>
<keyword evidence="8 13" id="KW-0418">Kinase</keyword>
<evidence type="ECO:0000256" key="12">
    <source>
        <dbReference type="ARBA" id="ARBA00023317"/>
    </source>
</evidence>
<evidence type="ECO:0000256" key="4">
    <source>
        <dbReference type="ARBA" id="ARBA00012142"/>
    </source>
</evidence>
<evidence type="ECO:0000313" key="17">
    <source>
        <dbReference type="EMBL" id="JAG62794.1"/>
    </source>
</evidence>
<dbReference type="EMBL" id="GBHO01001630">
    <property type="protein sequence ID" value="JAG41974.1"/>
    <property type="molecule type" value="Transcribed_RNA"/>
</dbReference>
<keyword evidence="12 16" id="KW-0670">Pyruvate</keyword>
<dbReference type="GO" id="GO:0016301">
    <property type="term" value="F:kinase activity"/>
    <property type="evidence" value="ECO:0007669"/>
    <property type="project" value="UniProtKB-KW"/>
</dbReference>
<reference evidence="16" key="1">
    <citation type="journal article" date="2014" name="PLoS ONE">
        <title>Transcriptome-Based Identification of ABC Transporters in the Western Tarnished Plant Bug Lygus hesperus.</title>
        <authorList>
            <person name="Hull J.J."/>
            <person name="Chaney K."/>
            <person name="Geib S.M."/>
            <person name="Fabrick J.A."/>
            <person name="Brent C.S."/>
            <person name="Walsh D."/>
            <person name="Lavine L.C."/>
        </authorList>
    </citation>
    <scope>NUCLEOTIDE SEQUENCE</scope>
</reference>